<dbReference type="RefSeq" id="XP_056695543.1">
    <property type="nucleotide sequence ID" value="XM_056839565.1"/>
</dbReference>
<name>A0ABM3RIU3_SPIOL</name>
<dbReference type="PANTHER" id="PTHR33144:SF45">
    <property type="entry name" value="TRANSPOSASE TNP1_EN_SPM-LIKE DOMAIN-CONTAINING PROTEIN"/>
    <property type="match status" value="1"/>
</dbReference>
<sequence>MTMKMLRALVAILTENHFVIPEGKIVNDALLMRIDKPWKQHRYTLKKDYFDPVNRTREQNYAKQPDGVSDRSWTDLVDYWLLPKTQEKCEMGKNARALQGHKHDSGATSFANRREDLKKKGKFSELAFYKTVYAKEDGSFKEGTLSHQFVYGSSFKWKQAGALAIS</sequence>
<protein>
    <submittedName>
        <fullName evidence="2">Uncharacterized protein</fullName>
    </submittedName>
</protein>
<dbReference type="GeneID" id="130470013"/>
<keyword evidence="1" id="KW-1185">Reference proteome</keyword>
<dbReference type="Pfam" id="PF03004">
    <property type="entry name" value="Transposase_24"/>
    <property type="match status" value="1"/>
</dbReference>
<dbReference type="PANTHER" id="PTHR33144">
    <property type="entry name" value="OS10G0409366 PROTEIN-RELATED"/>
    <property type="match status" value="1"/>
</dbReference>
<proteinExistence type="predicted"/>
<dbReference type="Proteomes" id="UP000813463">
    <property type="component" value="Chromosome 3"/>
</dbReference>
<organism evidence="1 2">
    <name type="scientific">Spinacia oleracea</name>
    <name type="common">Spinach</name>
    <dbReference type="NCBI Taxonomy" id="3562"/>
    <lineage>
        <taxon>Eukaryota</taxon>
        <taxon>Viridiplantae</taxon>
        <taxon>Streptophyta</taxon>
        <taxon>Embryophyta</taxon>
        <taxon>Tracheophyta</taxon>
        <taxon>Spermatophyta</taxon>
        <taxon>Magnoliopsida</taxon>
        <taxon>eudicotyledons</taxon>
        <taxon>Gunneridae</taxon>
        <taxon>Pentapetalae</taxon>
        <taxon>Caryophyllales</taxon>
        <taxon>Chenopodiaceae</taxon>
        <taxon>Chenopodioideae</taxon>
        <taxon>Anserineae</taxon>
        <taxon>Spinacia</taxon>
    </lineage>
</organism>
<gene>
    <name evidence="2" type="primary">LOC130470013</name>
</gene>
<evidence type="ECO:0000313" key="1">
    <source>
        <dbReference type="Proteomes" id="UP000813463"/>
    </source>
</evidence>
<dbReference type="InterPro" id="IPR004252">
    <property type="entry name" value="Probable_transposase_24"/>
</dbReference>
<evidence type="ECO:0000313" key="2">
    <source>
        <dbReference type="RefSeq" id="XP_056695543.1"/>
    </source>
</evidence>
<reference evidence="2" key="2">
    <citation type="submission" date="2025-08" db="UniProtKB">
        <authorList>
            <consortium name="RefSeq"/>
        </authorList>
    </citation>
    <scope>IDENTIFICATION</scope>
    <source>
        <tissue evidence="2">Leaf</tissue>
    </source>
</reference>
<reference evidence="1" key="1">
    <citation type="journal article" date="2021" name="Nat. Commun.">
        <title>Genomic analyses provide insights into spinach domestication and the genetic basis of agronomic traits.</title>
        <authorList>
            <person name="Cai X."/>
            <person name="Sun X."/>
            <person name="Xu C."/>
            <person name="Sun H."/>
            <person name="Wang X."/>
            <person name="Ge C."/>
            <person name="Zhang Z."/>
            <person name="Wang Q."/>
            <person name="Fei Z."/>
            <person name="Jiao C."/>
            <person name="Wang Q."/>
        </authorList>
    </citation>
    <scope>NUCLEOTIDE SEQUENCE [LARGE SCALE GENOMIC DNA]</scope>
    <source>
        <strain evidence="1">cv. Varoflay</strain>
    </source>
</reference>
<accession>A0ABM3RIU3</accession>